<name>K3ZE61_SETIT</name>
<dbReference type="HOGENOM" id="CLU_000134_44_6_1"/>
<evidence type="ECO:0000256" key="1">
    <source>
        <dbReference type="PROSITE-ProRule" id="PRU00023"/>
    </source>
</evidence>
<dbReference type="eggNOG" id="KOG0548">
    <property type="taxonomic scope" value="Eukaryota"/>
</dbReference>
<dbReference type="Gene3D" id="1.25.40.10">
    <property type="entry name" value="Tetratricopeptide repeat domain"/>
    <property type="match status" value="1"/>
</dbReference>
<dbReference type="PRINTS" id="PR01415">
    <property type="entry name" value="ANKYRIN"/>
</dbReference>
<feature type="repeat" description="ANK" evidence="1">
    <location>
        <begin position="114"/>
        <end position="146"/>
    </location>
</feature>
<proteinExistence type="predicted"/>
<keyword evidence="1" id="KW-0040">ANK repeat</keyword>
<reference evidence="3" key="1">
    <citation type="journal article" date="2012" name="Nat. Biotechnol.">
        <title>Reference genome sequence of the model plant Setaria.</title>
        <authorList>
            <person name="Bennetzen J.L."/>
            <person name="Schmutz J."/>
            <person name="Wang H."/>
            <person name="Percifield R."/>
            <person name="Hawkins J."/>
            <person name="Pontaroli A.C."/>
            <person name="Estep M."/>
            <person name="Feng L."/>
            <person name="Vaughn J.N."/>
            <person name="Grimwood J."/>
            <person name="Jenkins J."/>
            <person name="Barry K."/>
            <person name="Lindquist E."/>
            <person name="Hellsten U."/>
            <person name="Deshpande S."/>
            <person name="Wang X."/>
            <person name="Wu X."/>
            <person name="Mitros T."/>
            <person name="Triplett J."/>
            <person name="Yang X."/>
            <person name="Ye C.Y."/>
            <person name="Mauro-Herrera M."/>
            <person name="Wang L."/>
            <person name="Li P."/>
            <person name="Sharma M."/>
            <person name="Sharma R."/>
            <person name="Ronald P.C."/>
            <person name="Panaud O."/>
            <person name="Kellogg E.A."/>
            <person name="Brutnell T.P."/>
            <person name="Doust A.N."/>
            <person name="Tuskan G.A."/>
            <person name="Rokhsar D."/>
            <person name="Devos K.M."/>
        </authorList>
    </citation>
    <scope>NUCLEOTIDE SEQUENCE [LARGE SCALE GENOMIC DNA]</scope>
    <source>
        <strain evidence="3">cv. Yugu1</strain>
    </source>
</reference>
<dbReference type="InterPro" id="IPR011990">
    <property type="entry name" value="TPR-like_helical_dom_sf"/>
</dbReference>
<feature type="repeat" description="ANK" evidence="1">
    <location>
        <begin position="82"/>
        <end position="114"/>
    </location>
</feature>
<evidence type="ECO:0000313" key="3">
    <source>
        <dbReference type="Proteomes" id="UP000004995"/>
    </source>
</evidence>
<dbReference type="Pfam" id="PF12796">
    <property type="entry name" value="Ank_2"/>
    <property type="match status" value="2"/>
</dbReference>
<dbReference type="Proteomes" id="UP000004995">
    <property type="component" value="Unassembled WGS sequence"/>
</dbReference>
<protein>
    <submittedName>
        <fullName evidence="2">Uncharacterized protein</fullName>
    </submittedName>
</protein>
<dbReference type="PANTHER" id="PTHR46224">
    <property type="entry name" value="ANKYRIN REPEAT FAMILY PROTEIN"/>
    <property type="match status" value="1"/>
</dbReference>
<dbReference type="InterPro" id="IPR002110">
    <property type="entry name" value="Ankyrin_rpt"/>
</dbReference>
<dbReference type="PROSITE" id="PS50088">
    <property type="entry name" value="ANK_REPEAT"/>
    <property type="match status" value="4"/>
</dbReference>
<feature type="repeat" description="ANK" evidence="1">
    <location>
        <begin position="49"/>
        <end position="81"/>
    </location>
</feature>
<dbReference type="InParanoid" id="K3ZE61"/>
<dbReference type="Gene3D" id="1.25.40.20">
    <property type="entry name" value="Ankyrin repeat-containing domain"/>
    <property type="match status" value="1"/>
</dbReference>
<dbReference type="EnsemblPlants" id="KQL17081">
    <property type="protein sequence ID" value="KQL17081"/>
    <property type="gene ID" value="SETIT_024853mg"/>
</dbReference>
<dbReference type="AlphaFoldDB" id="K3ZE61"/>
<dbReference type="SUPFAM" id="SSF48452">
    <property type="entry name" value="TPR-like"/>
    <property type="match status" value="1"/>
</dbReference>
<reference evidence="2" key="2">
    <citation type="submission" date="2018-08" db="UniProtKB">
        <authorList>
            <consortium name="EnsemblPlants"/>
        </authorList>
    </citation>
    <scope>IDENTIFICATION</scope>
    <source>
        <strain evidence="2">Yugu1</strain>
    </source>
</reference>
<dbReference type="STRING" id="4555.K3ZE61"/>
<dbReference type="InterPro" id="IPR051616">
    <property type="entry name" value="Cul2-RING_E3_ligase_SR"/>
</dbReference>
<dbReference type="PROSITE" id="PS50297">
    <property type="entry name" value="ANK_REP_REGION"/>
    <property type="match status" value="4"/>
</dbReference>
<dbReference type="PANTHER" id="PTHR46224:SF66">
    <property type="match status" value="1"/>
</dbReference>
<dbReference type="OMA" id="IMHAAHE"/>
<accession>K3ZE61</accession>
<dbReference type="SMART" id="SM00248">
    <property type="entry name" value="ANK"/>
    <property type="match status" value="5"/>
</dbReference>
<dbReference type="InterPro" id="IPR036770">
    <property type="entry name" value="Ankyrin_rpt-contain_sf"/>
</dbReference>
<keyword evidence="3" id="KW-1185">Reference proteome</keyword>
<dbReference type="EMBL" id="AGNK02002106">
    <property type="status" value="NOT_ANNOTATED_CDS"/>
    <property type="molecule type" value="Genomic_DNA"/>
</dbReference>
<evidence type="ECO:0000313" key="2">
    <source>
        <dbReference type="EnsemblPlants" id="KQL17081"/>
    </source>
</evidence>
<dbReference type="Gramene" id="KQL17081">
    <property type="protein sequence ID" value="KQL17081"/>
    <property type="gene ID" value="SETIT_024853mg"/>
</dbReference>
<organism evidence="2 3">
    <name type="scientific">Setaria italica</name>
    <name type="common">Foxtail millet</name>
    <name type="synonym">Panicum italicum</name>
    <dbReference type="NCBI Taxonomy" id="4555"/>
    <lineage>
        <taxon>Eukaryota</taxon>
        <taxon>Viridiplantae</taxon>
        <taxon>Streptophyta</taxon>
        <taxon>Embryophyta</taxon>
        <taxon>Tracheophyta</taxon>
        <taxon>Spermatophyta</taxon>
        <taxon>Magnoliopsida</taxon>
        <taxon>Liliopsida</taxon>
        <taxon>Poales</taxon>
        <taxon>Poaceae</taxon>
        <taxon>PACMAD clade</taxon>
        <taxon>Panicoideae</taxon>
        <taxon>Panicodae</taxon>
        <taxon>Paniceae</taxon>
        <taxon>Cenchrinae</taxon>
        <taxon>Setaria</taxon>
    </lineage>
</organism>
<dbReference type="SUPFAM" id="SSF48403">
    <property type="entry name" value="Ankyrin repeat"/>
    <property type="match status" value="1"/>
</dbReference>
<sequence>MAMNSSAVAIQAAVDGNLRLLKKMASKIDLREANDPSSGWNALHFAAVRGTTPVNHAAAAGEVSVLRYLLDHGGDPAMPDAMGTMPLQVAADSGHHEAVRVLLSKGVPVDPINRRGTPLHLAPAKDHDQAVNILLEHGADPNRVASRILSPLAHACYGHSFKCVKLLVEVGADVNLKGPTGRPVLFSAVEEGLTDIVKFLLEAGADPNIHDGCRKLPIMLAAAHEQRELVNILLPWTKPIPSIPDWNIDGIIRTMKYLWLEPQLEGKEAFAKGDYVAAVYSYTLAIEIDPHDTTSFANRSLCWLRLGEGELALSDARRCTALAPYMLKIHKKAVEAFEEALELDPVGTLARGSLSLSLSLSLSRAGQR</sequence>
<dbReference type="eggNOG" id="KOG0504">
    <property type="taxonomic scope" value="Eukaryota"/>
</dbReference>
<feature type="repeat" description="ANK" evidence="1">
    <location>
        <begin position="180"/>
        <end position="212"/>
    </location>
</feature>